<dbReference type="GO" id="GO:0043531">
    <property type="term" value="F:ADP binding"/>
    <property type="evidence" value="ECO:0007669"/>
    <property type="project" value="InterPro"/>
</dbReference>
<organism evidence="2 3">
    <name type="scientific">Ktedonospora formicarum</name>
    <dbReference type="NCBI Taxonomy" id="2778364"/>
    <lineage>
        <taxon>Bacteria</taxon>
        <taxon>Bacillati</taxon>
        <taxon>Chloroflexota</taxon>
        <taxon>Ktedonobacteria</taxon>
        <taxon>Ktedonobacterales</taxon>
        <taxon>Ktedonobacteraceae</taxon>
        <taxon>Ktedonospora</taxon>
    </lineage>
</organism>
<gene>
    <name evidence="2" type="ORF">KSX_94260</name>
</gene>
<accession>A0A8J3IC54</accession>
<dbReference type="PANTHER" id="PTHR47691:SF3">
    <property type="entry name" value="HTH-TYPE TRANSCRIPTIONAL REGULATOR RV0890C-RELATED"/>
    <property type="match status" value="1"/>
</dbReference>
<dbReference type="AlphaFoldDB" id="A0A8J3IC54"/>
<dbReference type="Gene3D" id="3.40.50.300">
    <property type="entry name" value="P-loop containing nucleotide triphosphate hydrolases"/>
    <property type="match status" value="1"/>
</dbReference>
<dbReference type="Pfam" id="PF01381">
    <property type="entry name" value="HTH_3"/>
    <property type="match status" value="1"/>
</dbReference>
<evidence type="ECO:0000313" key="2">
    <source>
        <dbReference type="EMBL" id="GHO51263.1"/>
    </source>
</evidence>
<dbReference type="EMBL" id="BNJF01000011">
    <property type="protein sequence ID" value="GHO51263.1"/>
    <property type="molecule type" value="Genomic_DNA"/>
</dbReference>
<evidence type="ECO:0000313" key="3">
    <source>
        <dbReference type="Proteomes" id="UP000612362"/>
    </source>
</evidence>
<sequence length="576" mass="64315">MKRYSYRERDYAFGQVMLTLRTRLGLTQTEVAGRLGVRRRSVTDWEGGLSYPSVDHLKRFVALAVERQAWPVGCEAEEARTLWQMARQKVLLDDGWLGGLLSHTLASPAPQPAEETGVTAHAFASPFRSGPRVDWSDAPDVASFYGRERELDLLSTWILQERCRVVSVLGQGGIGKSALATKVMHQGAECFEVVIWRSLRDVPTCEALLDNCLQVLAPQALFGTSASLERRQDLLLECLRNRRVLLVYDNLESFLEEGQDCGRIRAGYEGFFQVLRRVAETEHQSCLLLTSREKPSELVPLEGNRSAVRALRLARLEAKACYQLLVEKGVAGSTSEQMRLIEAYAGNPLALKIVARTIVELFEGQIVPFLEQGEVVFGGVRALLDEQYARLSVVEQSVLLWLAILREPANLQELLAVLGASLPRTSVLEAIESLHSRALIELGLRPGIFTLQSAVMEYVTARLIVEVTDEIKQGRYSRLVEHSLELASSQEDVRQTQQRLLVIPILASLRRSYPRRTALEEHLLALLDELRSWADEAQGYGPANLLALLRELRGHLCGLDLSQLSLRGASLQGVEM</sequence>
<dbReference type="PROSITE" id="PS50943">
    <property type="entry name" value="HTH_CROC1"/>
    <property type="match status" value="1"/>
</dbReference>
<dbReference type="CDD" id="cd00093">
    <property type="entry name" value="HTH_XRE"/>
    <property type="match status" value="1"/>
</dbReference>
<dbReference type="PANTHER" id="PTHR47691">
    <property type="entry name" value="REGULATOR-RELATED"/>
    <property type="match status" value="1"/>
</dbReference>
<dbReference type="SUPFAM" id="SSF52540">
    <property type="entry name" value="P-loop containing nucleoside triphosphate hydrolases"/>
    <property type="match status" value="1"/>
</dbReference>
<dbReference type="Gene3D" id="1.10.260.40">
    <property type="entry name" value="lambda repressor-like DNA-binding domains"/>
    <property type="match status" value="1"/>
</dbReference>
<dbReference type="Proteomes" id="UP000612362">
    <property type="component" value="Unassembled WGS sequence"/>
</dbReference>
<dbReference type="InterPro" id="IPR027417">
    <property type="entry name" value="P-loop_NTPase"/>
</dbReference>
<protein>
    <recommendedName>
        <fullName evidence="1">HTH cro/C1-type domain-containing protein</fullName>
    </recommendedName>
</protein>
<comment type="caution">
    <text evidence="2">The sequence shown here is derived from an EMBL/GenBank/DDBJ whole genome shotgun (WGS) entry which is preliminary data.</text>
</comment>
<dbReference type="InterPro" id="IPR002182">
    <property type="entry name" value="NB-ARC"/>
</dbReference>
<feature type="domain" description="HTH cro/C1-type" evidence="1">
    <location>
        <begin position="17"/>
        <end position="59"/>
    </location>
</feature>
<evidence type="ECO:0000259" key="1">
    <source>
        <dbReference type="PROSITE" id="PS50943"/>
    </source>
</evidence>
<reference evidence="2" key="1">
    <citation type="submission" date="2020-10" db="EMBL/GenBank/DDBJ databases">
        <title>Taxonomic study of unclassified bacteria belonging to the class Ktedonobacteria.</title>
        <authorList>
            <person name="Yabe S."/>
            <person name="Wang C.M."/>
            <person name="Zheng Y."/>
            <person name="Sakai Y."/>
            <person name="Cavaletti L."/>
            <person name="Monciardini P."/>
            <person name="Donadio S."/>
        </authorList>
    </citation>
    <scope>NUCLEOTIDE SEQUENCE</scope>
    <source>
        <strain evidence="2">SOSP1-1</strain>
    </source>
</reference>
<dbReference type="RefSeq" id="WP_220200194.1">
    <property type="nucleotide sequence ID" value="NZ_BNJF01000011.1"/>
</dbReference>
<dbReference type="SUPFAM" id="SSF47413">
    <property type="entry name" value="lambda repressor-like DNA-binding domains"/>
    <property type="match status" value="1"/>
</dbReference>
<dbReference type="Pfam" id="PF00931">
    <property type="entry name" value="NB-ARC"/>
    <property type="match status" value="1"/>
</dbReference>
<proteinExistence type="predicted"/>
<dbReference type="InterPro" id="IPR001387">
    <property type="entry name" value="Cro/C1-type_HTH"/>
</dbReference>
<dbReference type="InterPro" id="IPR010982">
    <property type="entry name" value="Lambda_DNA-bd_dom_sf"/>
</dbReference>
<name>A0A8J3IC54_9CHLR</name>
<dbReference type="PRINTS" id="PR00364">
    <property type="entry name" value="DISEASERSIST"/>
</dbReference>
<keyword evidence="3" id="KW-1185">Reference proteome</keyword>
<dbReference type="SMART" id="SM00530">
    <property type="entry name" value="HTH_XRE"/>
    <property type="match status" value="1"/>
</dbReference>
<dbReference type="GO" id="GO:0003677">
    <property type="term" value="F:DNA binding"/>
    <property type="evidence" value="ECO:0007669"/>
    <property type="project" value="InterPro"/>
</dbReference>